<reference evidence="3 4" key="1">
    <citation type="submission" date="2018-11" db="EMBL/GenBank/DDBJ databases">
        <authorList>
            <consortium name="Pathogen Informatics"/>
        </authorList>
    </citation>
    <scope>NUCLEOTIDE SEQUENCE [LARGE SCALE GENOMIC DNA]</scope>
    <source>
        <strain>Denwood</strain>
        <strain evidence="4">Zambia</strain>
    </source>
</reference>
<feature type="region of interest" description="Disordered" evidence="1">
    <location>
        <begin position="26"/>
        <end position="58"/>
    </location>
</feature>
<dbReference type="AlphaFoldDB" id="A0A3P8KQK7"/>
<feature type="signal peptide" evidence="2">
    <location>
        <begin position="1"/>
        <end position="21"/>
    </location>
</feature>
<dbReference type="Proteomes" id="UP000269396">
    <property type="component" value="Unassembled WGS sequence"/>
</dbReference>
<feature type="chain" id="PRO_5018150974" evidence="2">
    <location>
        <begin position="22"/>
        <end position="116"/>
    </location>
</feature>
<protein>
    <submittedName>
        <fullName evidence="3">Uncharacterized protein</fullName>
    </submittedName>
</protein>
<dbReference type="EMBL" id="UZAL01045983">
    <property type="protein sequence ID" value="VDP83873.1"/>
    <property type="molecule type" value="Genomic_DNA"/>
</dbReference>
<name>A0A3P8KQK7_9TREM</name>
<evidence type="ECO:0000313" key="3">
    <source>
        <dbReference type="EMBL" id="VDP83873.1"/>
    </source>
</evidence>
<evidence type="ECO:0000313" key="4">
    <source>
        <dbReference type="Proteomes" id="UP000269396"/>
    </source>
</evidence>
<accession>A0A3P8KQK7</accession>
<gene>
    <name evidence="3" type="ORF">SMTD_LOCUS21005</name>
</gene>
<organism evidence="3 4">
    <name type="scientific">Schistosoma mattheei</name>
    <dbReference type="NCBI Taxonomy" id="31246"/>
    <lineage>
        <taxon>Eukaryota</taxon>
        <taxon>Metazoa</taxon>
        <taxon>Spiralia</taxon>
        <taxon>Lophotrochozoa</taxon>
        <taxon>Platyhelminthes</taxon>
        <taxon>Trematoda</taxon>
        <taxon>Digenea</taxon>
        <taxon>Strigeidida</taxon>
        <taxon>Schistosomatoidea</taxon>
        <taxon>Schistosomatidae</taxon>
        <taxon>Schistosoma</taxon>
    </lineage>
</organism>
<keyword evidence="2" id="KW-0732">Signal</keyword>
<sequence length="116" mass="12660">MKYFIFILFISFFPDIGDINAFPWSSQPSSSSILTSSSSGSFISTSTKVTESSSSPLSNCSNVQLIDKPDQNMNSQVSEVNENILSHDVEAKSNNKDNITTAISNNEKPVLCTLDK</sequence>
<evidence type="ECO:0000256" key="1">
    <source>
        <dbReference type="SAM" id="MobiDB-lite"/>
    </source>
</evidence>
<proteinExistence type="predicted"/>
<keyword evidence="4" id="KW-1185">Reference proteome</keyword>
<evidence type="ECO:0000256" key="2">
    <source>
        <dbReference type="SAM" id="SignalP"/>
    </source>
</evidence>